<evidence type="ECO:0000259" key="1">
    <source>
        <dbReference type="Pfam" id="PF00294"/>
    </source>
</evidence>
<dbReference type="InterPro" id="IPR029056">
    <property type="entry name" value="Ribokinase-like"/>
</dbReference>
<dbReference type="AlphaFoldDB" id="A0A1F7UKE7"/>
<reference evidence="2 3" key="1">
    <citation type="journal article" date="2016" name="Nat. Commun.">
        <title>Thousands of microbial genomes shed light on interconnected biogeochemical processes in an aquifer system.</title>
        <authorList>
            <person name="Anantharaman K."/>
            <person name="Brown C.T."/>
            <person name="Hug L.A."/>
            <person name="Sharon I."/>
            <person name="Castelle C.J."/>
            <person name="Probst A.J."/>
            <person name="Thomas B.C."/>
            <person name="Singh A."/>
            <person name="Wilkins M.J."/>
            <person name="Karaoz U."/>
            <person name="Brodie E.L."/>
            <person name="Williams K.H."/>
            <person name="Hubbard S.S."/>
            <person name="Banfield J.F."/>
        </authorList>
    </citation>
    <scope>NUCLEOTIDE SEQUENCE [LARGE SCALE GENOMIC DNA]</scope>
</reference>
<dbReference type="GO" id="GO:0005829">
    <property type="term" value="C:cytosol"/>
    <property type="evidence" value="ECO:0007669"/>
    <property type="project" value="TreeGrafter"/>
</dbReference>
<feature type="domain" description="Carbohydrate kinase PfkB" evidence="1">
    <location>
        <begin position="180"/>
        <end position="380"/>
    </location>
</feature>
<dbReference type="Gene3D" id="3.40.1190.20">
    <property type="match status" value="1"/>
</dbReference>
<dbReference type="STRING" id="1802399.A3E39_01200"/>
<evidence type="ECO:0000313" key="3">
    <source>
        <dbReference type="Proteomes" id="UP000176603"/>
    </source>
</evidence>
<dbReference type="EMBL" id="MGEH01000024">
    <property type="protein sequence ID" value="OGL78760.1"/>
    <property type="molecule type" value="Genomic_DNA"/>
</dbReference>
<evidence type="ECO:0000313" key="2">
    <source>
        <dbReference type="EMBL" id="OGL78760.1"/>
    </source>
</evidence>
<dbReference type="InterPro" id="IPR011611">
    <property type="entry name" value="PfkB_dom"/>
</dbReference>
<dbReference type="Proteomes" id="UP000176603">
    <property type="component" value="Unassembled WGS sequence"/>
</dbReference>
<dbReference type="SUPFAM" id="SSF53613">
    <property type="entry name" value="Ribokinase-like"/>
    <property type="match status" value="1"/>
</dbReference>
<comment type="caution">
    <text evidence="2">The sequence shown here is derived from an EMBL/GenBank/DDBJ whole genome shotgun (WGS) entry which is preliminary data.</text>
</comment>
<accession>A0A1F7UKE7</accession>
<dbReference type="PANTHER" id="PTHR46969:SF1">
    <property type="entry name" value="BIFUNCTIONAL PROTEIN HLDE"/>
    <property type="match status" value="1"/>
</dbReference>
<name>A0A1F7UKE7_9BACT</name>
<dbReference type="PANTHER" id="PTHR46969">
    <property type="entry name" value="BIFUNCTIONAL PROTEIN HLDE"/>
    <property type="match status" value="1"/>
</dbReference>
<organism evidence="2 3">
    <name type="scientific">Candidatus Uhrbacteria bacterium RIFCSPHIGHO2_12_FULL_60_25</name>
    <dbReference type="NCBI Taxonomy" id="1802399"/>
    <lineage>
        <taxon>Bacteria</taxon>
        <taxon>Candidatus Uhriibacteriota</taxon>
    </lineage>
</organism>
<dbReference type="Pfam" id="PF00294">
    <property type="entry name" value="PfkB"/>
    <property type="match status" value="1"/>
</dbReference>
<dbReference type="GO" id="GO:0033785">
    <property type="term" value="F:heptose 7-phosphate kinase activity"/>
    <property type="evidence" value="ECO:0007669"/>
    <property type="project" value="TreeGrafter"/>
</dbReference>
<dbReference type="GO" id="GO:0033786">
    <property type="term" value="F:heptose-1-phosphate adenylyltransferase activity"/>
    <property type="evidence" value="ECO:0007669"/>
    <property type="project" value="TreeGrafter"/>
</dbReference>
<proteinExistence type="predicted"/>
<sequence>MIGDAPRDMIAARDAGIPRRIMLGTADASEATDRVTTMDEACRLIMPSASSATHRLDRYPEETRAFLQEFQERYRADDVIRRIERIRPLKVLLIGDAVIDEYCYVRPMGKTSKANIIASRILNDEAFIGGIFACANHVAGFCDTVHVVTGLGLTDTKETFIRDHLKTNVTMKAIYRKGVPTTVKRRYVDSNFLAKLFEVYRFDDGALHADQEAELHAYLLTVLPQYDVVICLDYLHGLISSRTVELLASQSAFLAVNTQTNAANIGYNPITRYPNADYICIDEPELRLATLDRFGPIDPLLVSVAERLSCPKAIATRGHHGCLTFEAGTGLQSIPVLSQNVVDAVGAGDAFLAVTAPCAAAGMPMDLVGFIGNIVGSRAVMIVGNRETVDFPSVVAAIHSILA</sequence>
<protein>
    <recommendedName>
        <fullName evidence="1">Carbohydrate kinase PfkB domain-containing protein</fullName>
    </recommendedName>
</protein>
<gene>
    <name evidence="2" type="ORF">A3E39_01200</name>
</gene>